<accession>A0ABV3W514</accession>
<dbReference type="RefSeq" id="WP_368638679.1">
    <property type="nucleotide sequence ID" value="NZ_JBFRHK010000028.1"/>
</dbReference>
<comment type="caution">
    <text evidence="1">The sequence shown here is derived from an EMBL/GenBank/DDBJ whole genome shotgun (WGS) entry which is preliminary data.</text>
</comment>
<gene>
    <name evidence="1" type="ORF">AB1300_24750</name>
</gene>
<sequence length="252" mass="29707">MDNLFDFEDVLILEDVFVDTLSELNIYIEESLALYLDVDIHGYEKHTYYHEFRLIDWQNINSSNFTMLDKIELSSYGFIDDEEYNEESWLVTEGETATFSIESTIVEPFTKEIAFVYLINGEPSEIDKISMFHQLYIELDIHGCKKNALFWESSAYISYLMYKNKNYVGSFMHLFIAFEGVLRFLTGDTDTFELEKVYKSYTGKKFSSQIKKYKKLRNTIMHGNEGQGLEIDEEVLSQLLEEIKELYFMKSV</sequence>
<evidence type="ECO:0000313" key="1">
    <source>
        <dbReference type="EMBL" id="MEX3748291.1"/>
    </source>
</evidence>
<name>A0ABV3W514_9BACI</name>
<reference evidence="1 2" key="1">
    <citation type="submission" date="2024-07" db="EMBL/GenBank/DDBJ databases">
        <title>Characterization of a bacterium isolated from hydrolysated instant sea cucumber by whole-genome sequencing and metabolomics.</title>
        <authorList>
            <person name="Luo X."/>
            <person name="Zhang Z."/>
            <person name="Zheng Z."/>
            <person name="Zhang W."/>
            <person name="Ming T."/>
            <person name="Jiao L."/>
            <person name="Su X."/>
            <person name="Kong F."/>
            <person name="Xu J."/>
        </authorList>
    </citation>
    <scope>NUCLEOTIDE SEQUENCE [LARGE SCALE GENOMIC DNA]</scope>
    <source>
        <strain evidence="1 2">XL-2024</strain>
    </source>
</reference>
<proteinExistence type="predicted"/>
<dbReference type="EMBL" id="JBFRHK010000028">
    <property type="protein sequence ID" value="MEX3748291.1"/>
    <property type="molecule type" value="Genomic_DNA"/>
</dbReference>
<keyword evidence="2" id="KW-1185">Reference proteome</keyword>
<organism evidence="1 2">
    <name type="scientific">Lysinibacillus xylanilyticus</name>
    <dbReference type="NCBI Taxonomy" id="582475"/>
    <lineage>
        <taxon>Bacteria</taxon>
        <taxon>Bacillati</taxon>
        <taxon>Bacillota</taxon>
        <taxon>Bacilli</taxon>
        <taxon>Bacillales</taxon>
        <taxon>Bacillaceae</taxon>
        <taxon>Lysinibacillus</taxon>
    </lineage>
</organism>
<dbReference type="Proteomes" id="UP001558534">
    <property type="component" value="Unassembled WGS sequence"/>
</dbReference>
<evidence type="ECO:0000313" key="2">
    <source>
        <dbReference type="Proteomes" id="UP001558534"/>
    </source>
</evidence>
<evidence type="ECO:0008006" key="3">
    <source>
        <dbReference type="Google" id="ProtNLM"/>
    </source>
</evidence>
<protein>
    <recommendedName>
        <fullName evidence="3">Apea-like HEPN domain-containing protein</fullName>
    </recommendedName>
</protein>